<organism evidence="2 3">
    <name type="scientific">Psychromonas marina</name>
    <dbReference type="NCBI Taxonomy" id="88364"/>
    <lineage>
        <taxon>Bacteria</taxon>
        <taxon>Pseudomonadati</taxon>
        <taxon>Pseudomonadota</taxon>
        <taxon>Gammaproteobacteria</taxon>
        <taxon>Alteromonadales</taxon>
        <taxon>Psychromonadaceae</taxon>
        <taxon>Psychromonas</taxon>
    </lineage>
</organism>
<keyword evidence="1" id="KW-1133">Transmembrane helix</keyword>
<evidence type="ECO:0000256" key="1">
    <source>
        <dbReference type="SAM" id="Phobius"/>
    </source>
</evidence>
<protein>
    <submittedName>
        <fullName evidence="2">Uncharacterized protein</fullName>
    </submittedName>
</protein>
<proteinExistence type="predicted"/>
<comment type="caution">
    <text evidence="2">The sequence shown here is derived from an EMBL/GenBank/DDBJ whole genome shotgun (WGS) entry which is preliminary data.</text>
</comment>
<dbReference type="Proteomes" id="UP001157353">
    <property type="component" value="Unassembled WGS sequence"/>
</dbReference>
<reference evidence="3" key="1">
    <citation type="journal article" date="2019" name="Int. J. Syst. Evol. Microbiol.">
        <title>The Global Catalogue of Microorganisms (GCM) 10K type strain sequencing project: providing services to taxonomists for standard genome sequencing and annotation.</title>
        <authorList>
            <consortium name="The Broad Institute Genomics Platform"/>
            <consortium name="The Broad Institute Genome Sequencing Center for Infectious Disease"/>
            <person name="Wu L."/>
            <person name="Ma J."/>
        </authorList>
    </citation>
    <scope>NUCLEOTIDE SEQUENCE [LARGE SCALE GENOMIC DNA]</scope>
    <source>
        <strain evidence="3">NBRC 103166</strain>
    </source>
</reference>
<evidence type="ECO:0000313" key="3">
    <source>
        <dbReference type="Proteomes" id="UP001157353"/>
    </source>
</evidence>
<gene>
    <name evidence="2" type="ORF">GCM10007916_12050</name>
</gene>
<name>A0ABQ6DYB7_9GAMM</name>
<keyword evidence="3" id="KW-1185">Reference proteome</keyword>
<dbReference type="RefSeq" id="WP_284203258.1">
    <property type="nucleotide sequence ID" value="NZ_BSPQ01000002.1"/>
</dbReference>
<sequence length="109" mass="11988">MNRSVKALLLSTLLYPGSGHFFLKRHLVGCMFAVLFSVPLLFLLDEIVTKTNQVITQIENGYIPLDIAAITDALTGILSDTEGQTLTLNVYVMSVVWVVSAIDAYRLGK</sequence>
<accession>A0ABQ6DYB7</accession>
<keyword evidence="1" id="KW-0812">Transmembrane</keyword>
<evidence type="ECO:0000313" key="2">
    <source>
        <dbReference type="EMBL" id="GLS90138.1"/>
    </source>
</evidence>
<dbReference type="EMBL" id="BSPQ01000002">
    <property type="protein sequence ID" value="GLS90138.1"/>
    <property type="molecule type" value="Genomic_DNA"/>
</dbReference>
<keyword evidence="1" id="KW-0472">Membrane</keyword>
<feature type="transmembrane region" description="Helical" evidence="1">
    <location>
        <begin position="21"/>
        <end position="44"/>
    </location>
</feature>